<dbReference type="Pfam" id="PF14567">
    <property type="entry name" value="SUKH_5"/>
    <property type="match status" value="1"/>
</dbReference>
<evidence type="ECO:0000259" key="1">
    <source>
        <dbReference type="SMART" id="SM00860"/>
    </source>
</evidence>
<dbReference type="EMBL" id="NGJY01000002">
    <property type="protein sequence ID" value="RSU03421.1"/>
    <property type="molecule type" value="Genomic_DNA"/>
</dbReference>
<feature type="domain" description="Knr4/Smi1-like" evidence="1">
    <location>
        <begin position="19"/>
        <end position="128"/>
    </location>
</feature>
<reference evidence="2 3" key="1">
    <citation type="submission" date="2017-05" db="EMBL/GenBank/DDBJ databases">
        <title>Vagococcus spp. assemblies.</title>
        <authorList>
            <person name="Gulvik C.A."/>
        </authorList>
    </citation>
    <scope>NUCLEOTIDE SEQUENCE [LARGE SCALE GENOMIC DNA]</scope>
    <source>
        <strain evidence="2 3">CCUG 41755</strain>
    </source>
</reference>
<sequence length="131" mass="14897">MTNIVEELSNIEDIFYVGGCSDSQLKEAQELLGCTFPDDYIRYVEEFGCISFDAVEWTGLNIEGRLNVVTATETERELDPNFPEKYFVLENLGIDGKMILLNEEGYVYLFQQGTTKLVADSLLDYLSLIIE</sequence>
<comment type="caution">
    <text evidence="2">The sequence shown here is derived from an EMBL/GenBank/DDBJ whole genome shotgun (WGS) entry which is preliminary data.</text>
</comment>
<dbReference type="Proteomes" id="UP000287101">
    <property type="component" value="Unassembled WGS sequence"/>
</dbReference>
<name>A0A430A8M8_9ENTE</name>
<gene>
    <name evidence="2" type="ORF">CBF31_06830</name>
</gene>
<proteinExistence type="predicted"/>
<evidence type="ECO:0000313" key="3">
    <source>
        <dbReference type="Proteomes" id="UP000287101"/>
    </source>
</evidence>
<evidence type="ECO:0000313" key="2">
    <source>
        <dbReference type="EMBL" id="RSU03421.1"/>
    </source>
</evidence>
<dbReference type="SUPFAM" id="SSF160631">
    <property type="entry name" value="SMI1/KNR4-like"/>
    <property type="match status" value="1"/>
</dbReference>
<organism evidence="2 3">
    <name type="scientific">Vagococcus fessus</name>
    <dbReference type="NCBI Taxonomy" id="120370"/>
    <lineage>
        <taxon>Bacteria</taxon>
        <taxon>Bacillati</taxon>
        <taxon>Bacillota</taxon>
        <taxon>Bacilli</taxon>
        <taxon>Lactobacillales</taxon>
        <taxon>Enterococcaceae</taxon>
        <taxon>Vagococcus</taxon>
    </lineage>
</organism>
<dbReference type="Gene3D" id="3.40.1580.10">
    <property type="entry name" value="SMI1/KNR4-like"/>
    <property type="match status" value="1"/>
</dbReference>
<accession>A0A430A8M8</accession>
<dbReference type="SMART" id="SM00860">
    <property type="entry name" value="SMI1_KNR4"/>
    <property type="match status" value="1"/>
</dbReference>
<dbReference type="RefSeq" id="WP_170167897.1">
    <property type="nucleotide sequence ID" value="NZ_CBCRYB010000001.1"/>
</dbReference>
<protein>
    <recommendedName>
        <fullName evidence="1">Knr4/Smi1-like domain-containing protein</fullName>
    </recommendedName>
</protein>
<dbReference type="InterPro" id="IPR018958">
    <property type="entry name" value="Knr4/Smi1-like_dom"/>
</dbReference>
<dbReference type="AlphaFoldDB" id="A0A430A8M8"/>
<keyword evidence="3" id="KW-1185">Reference proteome</keyword>
<dbReference type="InterPro" id="IPR037883">
    <property type="entry name" value="Knr4/Smi1-like_sf"/>
</dbReference>